<reference evidence="11" key="1">
    <citation type="submission" date="2016-08" db="EMBL/GenBank/DDBJ databases">
        <title>Complete genome of Cloacibacillus porcorum.</title>
        <authorList>
            <person name="Looft T."/>
            <person name="Bayles D.O."/>
            <person name="Alt D.P."/>
        </authorList>
    </citation>
    <scope>NUCLEOTIDE SEQUENCE [LARGE SCALE GENOMIC DNA]</scope>
    <source>
        <strain evidence="11">CL-84</strain>
    </source>
</reference>
<evidence type="ECO:0000256" key="10">
    <source>
        <dbReference type="HAMAP-Rule" id="MF_00463"/>
    </source>
</evidence>
<keyword evidence="2 10" id="KW-0004">4Fe-4S</keyword>
<evidence type="ECO:0000313" key="12">
    <source>
        <dbReference type="Proteomes" id="UP000093044"/>
    </source>
</evidence>
<evidence type="ECO:0000256" key="7">
    <source>
        <dbReference type="ARBA" id="ARBA00023004"/>
    </source>
</evidence>
<evidence type="ECO:0000256" key="9">
    <source>
        <dbReference type="ARBA" id="ARBA00023136"/>
    </source>
</evidence>
<dbReference type="KEGG" id="cpor:BED41_15990"/>
<dbReference type="CDD" id="cd10549">
    <property type="entry name" value="MtMvhB_like"/>
    <property type="match status" value="1"/>
</dbReference>
<evidence type="ECO:0000313" key="11">
    <source>
        <dbReference type="EMBL" id="ANZ46469.1"/>
    </source>
</evidence>
<keyword evidence="7 10" id="KW-0408">Iron</keyword>
<feature type="binding site" evidence="10">
    <location>
        <position position="74"/>
    </location>
    <ligand>
        <name>[4Fe-4S] cluster</name>
        <dbReference type="ChEBI" id="CHEBI:49883"/>
        <label>1</label>
    </ligand>
</feature>
<dbReference type="InterPro" id="IPR007202">
    <property type="entry name" value="4Fe-4S_dom"/>
</dbReference>
<dbReference type="Gene3D" id="1.10.15.40">
    <property type="entry name" value="Electron transport complex subunit B, putative Fe-S cluster"/>
    <property type="match status" value="1"/>
</dbReference>
<keyword evidence="4 10" id="KW-0677">Repeat</keyword>
<dbReference type="AlphaFoldDB" id="A0A1B2I914"/>
<keyword evidence="12" id="KW-1185">Reference proteome</keyword>
<evidence type="ECO:0000256" key="6">
    <source>
        <dbReference type="ARBA" id="ARBA00022982"/>
    </source>
</evidence>
<evidence type="ECO:0000256" key="2">
    <source>
        <dbReference type="ARBA" id="ARBA00022485"/>
    </source>
</evidence>
<evidence type="ECO:0000256" key="8">
    <source>
        <dbReference type="ARBA" id="ARBA00023014"/>
    </source>
</evidence>
<dbReference type="Proteomes" id="UP000093044">
    <property type="component" value="Chromosome"/>
</dbReference>
<sequence>MNGMIYPALVMGGLGVVFGSLLAFASKKFYVEVDQRQTDIRALLPGANCGGCGFPGCDGYAEACASGAAKLTLCAAAGPEVAAKIAEIMGVAAESAEPQVAFVKCQGSLGKTVKDCVYQGAEDCREAAVVPGKGPSSCTYGCMGFGTCVKVCAFNAIKVVDGLAVVDREKCVGCGTCAAECPRGVIAMVPKKSKVQVACSNPLKGPFVKKVCSVGCIGCTLCVKACPKEAIEMKGSLAVIDAGKCVNCGLCVSKCPVKAIADARPPRPAPAPTPAAQ</sequence>
<dbReference type="InterPro" id="IPR010207">
    <property type="entry name" value="Elect_transpt_cplx_RnfB/RsxB"/>
</dbReference>
<proteinExistence type="inferred from homology"/>
<dbReference type="GO" id="GO:0005886">
    <property type="term" value="C:plasma membrane"/>
    <property type="evidence" value="ECO:0007669"/>
    <property type="project" value="UniProtKB-SubCell"/>
</dbReference>
<gene>
    <name evidence="10" type="primary">rnfB</name>
    <name evidence="11" type="ORF">BED41_15990</name>
</gene>
<feature type="binding site" evidence="10">
    <location>
        <position position="152"/>
    </location>
    <ligand>
        <name>[4Fe-4S] cluster</name>
        <dbReference type="ChEBI" id="CHEBI:49883"/>
        <label>3</label>
    </ligand>
</feature>
<dbReference type="InterPro" id="IPR050395">
    <property type="entry name" value="4Fe4S_Ferredoxin_RnfB"/>
</dbReference>
<feature type="binding site" evidence="10">
    <location>
        <position position="181"/>
    </location>
    <ligand>
        <name>[4Fe-4S] cluster</name>
        <dbReference type="ChEBI" id="CHEBI:49883"/>
        <label>2</label>
    </ligand>
</feature>
<dbReference type="SUPFAM" id="SSF54862">
    <property type="entry name" value="4Fe-4S ferredoxins"/>
    <property type="match status" value="1"/>
</dbReference>
<keyword evidence="5 10" id="KW-1278">Translocase</keyword>
<dbReference type="Pfam" id="PF12838">
    <property type="entry name" value="Fer4_7"/>
    <property type="match status" value="1"/>
</dbReference>
<dbReference type="PROSITE" id="PS00198">
    <property type="entry name" value="4FE4S_FER_1"/>
    <property type="match status" value="2"/>
</dbReference>
<evidence type="ECO:0000256" key="1">
    <source>
        <dbReference type="ARBA" id="ARBA00022448"/>
    </source>
</evidence>
<dbReference type="EMBL" id="CP016757">
    <property type="protein sequence ID" value="ANZ46469.1"/>
    <property type="molecule type" value="Genomic_DNA"/>
</dbReference>
<dbReference type="STRING" id="1197717.BED41_15990"/>
<dbReference type="PROSITE" id="PS51656">
    <property type="entry name" value="4FE4S"/>
    <property type="match status" value="1"/>
</dbReference>
<name>A0A1B2I914_9BACT</name>
<comment type="similarity">
    <text evidence="10">Belongs to the 4Fe4S bacterial-type ferredoxin family. RnfB subfamily.</text>
</comment>
<dbReference type="NCBIfam" id="TIGR01944">
    <property type="entry name" value="rnfB"/>
    <property type="match status" value="1"/>
</dbReference>
<organism evidence="11 12">
    <name type="scientific">Cloacibacillus porcorum</name>
    <dbReference type="NCBI Taxonomy" id="1197717"/>
    <lineage>
        <taxon>Bacteria</taxon>
        <taxon>Thermotogati</taxon>
        <taxon>Synergistota</taxon>
        <taxon>Synergistia</taxon>
        <taxon>Synergistales</taxon>
        <taxon>Synergistaceae</taxon>
        <taxon>Cloacibacillus</taxon>
    </lineage>
</organism>
<dbReference type="GO" id="GO:0046872">
    <property type="term" value="F:metal ion binding"/>
    <property type="evidence" value="ECO:0007669"/>
    <property type="project" value="UniProtKB-KW"/>
</dbReference>
<comment type="cofactor">
    <cofactor evidence="10">
        <name>[4Fe-4S] cluster</name>
        <dbReference type="ChEBI" id="CHEBI:49883"/>
    </cofactor>
    <text evidence="10">Binds 3 [4Fe-4S] clusters.</text>
</comment>
<comment type="function">
    <text evidence="10">Part of a membrane-bound complex that couples electron transfer with translocation of ions across the membrane.</text>
</comment>
<dbReference type="InterPro" id="IPR017900">
    <property type="entry name" value="4Fe4S_Fe_S_CS"/>
</dbReference>
<comment type="subunit">
    <text evidence="10">The complex is composed of six subunits: RnfA, RnfB, RnfC, RnfD, RnfE and RnfG.</text>
</comment>
<dbReference type="GO" id="GO:0051539">
    <property type="term" value="F:4 iron, 4 sulfur cluster binding"/>
    <property type="evidence" value="ECO:0007669"/>
    <property type="project" value="UniProtKB-UniRule"/>
</dbReference>
<dbReference type="GO" id="GO:0022900">
    <property type="term" value="P:electron transport chain"/>
    <property type="evidence" value="ECO:0007669"/>
    <property type="project" value="UniProtKB-UniRule"/>
</dbReference>
<dbReference type="Pfam" id="PF00037">
    <property type="entry name" value="Fer4"/>
    <property type="match status" value="1"/>
</dbReference>
<dbReference type="InterPro" id="IPR017896">
    <property type="entry name" value="4Fe4S_Fe-S-bd"/>
</dbReference>
<dbReference type="Pfam" id="PF04060">
    <property type="entry name" value="FeS"/>
    <property type="match status" value="1"/>
</dbReference>
<feature type="binding site" evidence="10">
    <location>
        <position position="174"/>
    </location>
    <ligand>
        <name>[4Fe-4S] cluster</name>
        <dbReference type="ChEBI" id="CHEBI:49883"/>
        <label>3</label>
    </ligand>
</feature>
<protein>
    <recommendedName>
        <fullName evidence="10">Ion-translocating oxidoreductase complex subunit B</fullName>
        <ecNumber evidence="10">7.-.-.-</ecNumber>
    </recommendedName>
    <alternativeName>
        <fullName evidence="10">Rnf electron transport complex subunit B</fullName>
    </alternativeName>
</protein>
<keyword evidence="8 10" id="KW-0411">Iron-sulfur</keyword>
<feature type="binding site" evidence="10">
    <location>
        <position position="57"/>
    </location>
    <ligand>
        <name>[4Fe-4S] cluster</name>
        <dbReference type="ChEBI" id="CHEBI:49883"/>
        <label>1</label>
    </ligand>
</feature>
<dbReference type="GeneID" id="83059347"/>
<accession>A0A1B2I914</accession>
<feature type="binding site" evidence="10">
    <location>
        <position position="49"/>
    </location>
    <ligand>
        <name>[4Fe-4S] cluster</name>
        <dbReference type="ChEBI" id="CHEBI:49883"/>
        <label>1</label>
    </ligand>
</feature>
<evidence type="ECO:0000256" key="5">
    <source>
        <dbReference type="ARBA" id="ARBA00022967"/>
    </source>
</evidence>
<dbReference type="PROSITE" id="PS51379">
    <property type="entry name" value="4FE4S_FER_2"/>
    <property type="match status" value="3"/>
</dbReference>
<dbReference type="HAMAP" id="MF_00463">
    <property type="entry name" value="RsxB_RnfB"/>
    <property type="match status" value="1"/>
</dbReference>
<dbReference type="EC" id="7.-.-.-" evidence="10"/>
<dbReference type="GO" id="GO:0009055">
    <property type="term" value="F:electron transfer activity"/>
    <property type="evidence" value="ECO:0007669"/>
    <property type="project" value="InterPro"/>
</dbReference>
<feature type="binding site" evidence="10">
    <location>
        <position position="138"/>
    </location>
    <ligand>
        <name>[4Fe-4S] cluster</name>
        <dbReference type="ChEBI" id="CHEBI:49883"/>
        <label>2</label>
    </ligand>
</feature>
<keyword evidence="6 10" id="KW-0249">Electron transport</keyword>
<dbReference type="Gene3D" id="3.30.70.20">
    <property type="match status" value="2"/>
</dbReference>
<keyword evidence="9 10" id="KW-0472">Membrane</keyword>
<feature type="binding site" evidence="10">
    <location>
        <position position="177"/>
    </location>
    <ligand>
        <name>[4Fe-4S] cluster</name>
        <dbReference type="ChEBI" id="CHEBI:49883"/>
        <label>3</label>
    </ligand>
</feature>
<keyword evidence="10" id="KW-1003">Cell membrane</keyword>
<keyword evidence="1 10" id="KW-0813">Transport</keyword>
<feature type="binding site" evidence="10">
    <location>
        <position position="148"/>
    </location>
    <ligand>
        <name>[4Fe-4S] cluster</name>
        <dbReference type="ChEBI" id="CHEBI:49883"/>
        <label>2</label>
    </ligand>
</feature>
<feature type="binding site" evidence="10">
    <location>
        <position position="171"/>
    </location>
    <ligand>
        <name>[4Fe-4S] cluster</name>
        <dbReference type="ChEBI" id="CHEBI:49883"/>
        <label>3</label>
    </ligand>
</feature>
<comment type="subcellular location">
    <subcellularLocation>
        <location evidence="10">Cell membrane</location>
    </subcellularLocation>
</comment>
<feature type="binding site" evidence="10">
    <location>
        <position position="142"/>
    </location>
    <ligand>
        <name>[4Fe-4S] cluster</name>
        <dbReference type="ChEBI" id="CHEBI:49883"/>
        <label>2</label>
    </ligand>
</feature>
<comment type="caution">
    <text evidence="10">Lacks conserved residue(s) required for the propagation of feature annotation.</text>
</comment>
<keyword evidence="3 10" id="KW-0479">Metal-binding</keyword>
<evidence type="ECO:0000256" key="3">
    <source>
        <dbReference type="ARBA" id="ARBA00022723"/>
    </source>
</evidence>
<dbReference type="PANTHER" id="PTHR43560">
    <property type="entry name" value="ION-TRANSLOCATING OXIDOREDUCTASE COMPLEX SUBUNIT B"/>
    <property type="match status" value="1"/>
</dbReference>
<dbReference type="PANTHER" id="PTHR43560:SF1">
    <property type="entry name" value="ION-TRANSLOCATING OXIDOREDUCTASE COMPLEX SUBUNIT B"/>
    <property type="match status" value="1"/>
</dbReference>
<dbReference type="RefSeq" id="WP_066748654.1">
    <property type="nucleotide sequence ID" value="NZ_CALCLR010000116.1"/>
</dbReference>
<dbReference type="OrthoDB" id="9789936at2"/>
<evidence type="ECO:0000256" key="4">
    <source>
        <dbReference type="ARBA" id="ARBA00022737"/>
    </source>
</evidence>
<feature type="region of interest" description="Hydrophobic" evidence="10">
    <location>
        <begin position="1"/>
        <end position="26"/>
    </location>
</feature>
<feature type="binding site" evidence="10">
    <location>
        <position position="52"/>
    </location>
    <ligand>
        <name>[4Fe-4S] cluster</name>
        <dbReference type="ChEBI" id="CHEBI:49883"/>
        <label>1</label>
    </ligand>
</feature>